<dbReference type="WBParaSite" id="SSLN_0001198201-mRNA-1">
    <property type="protein sequence ID" value="SSLN_0001198201-mRNA-1"/>
    <property type="gene ID" value="SSLN_0001198201"/>
</dbReference>
<dbReference type="InterPro" id="IPR023394">
    <property type="entry name" value="Sec7_C_sf"/>
</dbReference>
<dbReference type="Gene3D" id="1.10.1000.11">
    <property type="entry name" value="Arf Nucleotide-binding Site Opener,domain 2"/>
    <property type="match status" value="1"/>
</dbReference>
<dbReference type="InterPro" id="IPR035999">
    <property type="entry name" value="Sec7_dom_sf"/>
</dbReference>
<dbReference type="InterPro" id="IPR000904">
    <property type="entry name" value="Sec7_dom"/>
</dbReference>
<reference evidence="4" key="1">
    <citation type="submission" date="2016-06" db="UniProtKB">
        <authorList>
            <consortium name="WormBaseParasite"/>
        </authorList>
    </citation>
    <scope>IDENTIFICATION</scope>
</reference>
<dbReference type="SUPFAM" id="SSF48425">
    <property type="entry name" value="Sec7 domain"/>
    <property type="match status" value="1"/>
</dbReference>
<dbReference type="PANTHER" id="PTHR10663">
    <property type="entry name" value="GUANYL-NUCLEOTIDE EXCHANGE FACTOR"/>
    <property type="match status" value="1"/>
</dbReference>
<dbReference type="EMBL" id="UYSU01036606">
    <property type="protein sequence ID" value="VDL97922.1"/>
    <property type="molecule type" value="Genomic_DNA"/>
</dbReference>
<keyword evidence="3" id="KW-1185">Reference proteome</keyword>
<feature type="domain" description="SEC7" evidence="1">
    <location>
        <begin position="31"/>
        <end position="129"/>
    </location>
</feature>
<dbReference type="PANTHER" id="PTHR10663:SF376">
    <property type="entry name" value="PH AND SEC7 DOMAIN-CONTAINING PROTEIN"/>
    <property type="match status" value="1"/>
</dbReference>
<accession>A0A183T4Y9</accession>
<organism evidence="4">
    <name type="scientific">Schistocephalus solidus</name>
    <name type="common">Tapeworm</name>
    <dbReference type="NCBI Taxonomy" id="70667"/>
    <lineage>
        <taxon>Eukaryota</taxon>
        <taxon>Metazoa</taxon>
        <taxon>Spiralia</taxon>
        <taxon>Lophotrochozoa</taxon>
        <taxon>Platyhelminthes</taxon>
        <taxon>Cestoda</taxon>
        <taxon>Eucestoda</taxon>
        <taxon>Diphyllobothriidea</taxon>
        <taxon>Diphyllobothriidae</taxon>
        <taxon>Schistocephalus</taxon>
    </lineage>
</organism>
<dbReference type="PROSITE" id="PS50190">
    <property type="entry name" value="SEC7"/>
    <property type="match status" value="1"/>
</dbReference>
<reference evidence="2 3" key="2">
    <citation type="submission" date="2018-11" db="EMBL/GenBank/DDBJ databases">
        <authorList>
            <consortium name="Pathogen Informatics"/>
        </authorList>
    </citation>
    <scope>NUCLEOTIDE SEQUENCE [LARGE SCALE GENOMIC DNA]</scope>
    <source>
        <strain evidence="2 3">NST_G2</strain>
    </source>
</reference>
<dbReference type="GO" id="GO:0005085">
    <property type="term" value="F:guanyl-nucleotide exchange factor activity"/>
    <property type="evidence" value="ECO:0007669"/>
    <property type="project" value="InterPro"/>
</dbReference>
<evidence type="ECO:0000313" key="2">
    <source>
        <dbReference type="EMBL" id="VDL97922.1"/>
    </source>
</evidence>
<sequence length="135" mass="15182">MTPAEYLSAEFNRWSGEVEIAASPTMCAHVFAFSGRLRSVRRASAATPTSYCLPHTCCPAPFAGADSWRDACHTLVCALMLLNTDLHNQNIPRKMTSQEFVNNLMELNNGANGYCREDLRRLYTAIKEDPLRWPQ</sequence>
<dbReference type="Pfam" id="PF01369">
    <property type="entry name" value="Sec7"/>
    <property type="match status" value="1"/>
</dbReference>
<evidence type="ECO:0000313" key="4">
    <source>
        <dbReference type="WBParaSite" id="SSLN_0001198201-mRNA-1"/>
    </source>
</evidence>
<gene>
    <name evidence="2" type="ORF">SSLN_LOCUS11537</name>
</gene>
<dbReference type="STRING" id="70667.A0A183T4Y9"/>
<dbReference type="OrthoDB" id="2157641at2759"/>
<protein>
    <submittedName>
        <fullName evidence="4">SEC7 domain-containing protein</fullName>
    </submittedName>
</protein>
<evidence type="ECO:0000259" key="1">
    <source>
        <dbReference type="PROSITE" id="PS50190"/>
    </source>
</evidence>
<name>A0A183T4Y9_SCHSO</name>
<proteinExistence type="predicted"/>
<dbReference type="Proteomes" id="UP000275846">
    <property type="component" value="Unassembled WGS sequence"/>
</dbReference>
<dbReference type="AlphaFoldDB" id="A0A183T4Y9"/>
<evidence type="ECO:0000313" key="3">
    <source>
        <dbReference type="Proteomes" id="UP000275846"/>
    </source>
</evidence>
<dbReference type="GO" id="GO:0032012">
    <property type="term" value="P:regulation of ARF protein signal transduction"/>
    <property type="evidence" value="ECO:0007669"/>
    <property type="project" value="InterPro"/>
</dbReference>